<keyword evidence="2" id="KW-0378">Hydrolase</keyword>
<sequence>MSTRTGKKNVLLITIDDMLDVVRYRDAFGVPILTPAIDELMQRGVTFENASTVVPLCVPSRTAVLTGRSPFETGVHTNWGPQAMDVAPAEETLIGQACDAGWYTAARGKLFHGEDGEGCRSYLSPILKMSDNSGGYVNQTDRMGEVYYGSPVPESDTYDYRTAQWASAFLGDLTAQEPFFLSVGILKPHKAWDVPEKYFDLYDADAIALPDGVGDDLENLPEYLKTVINRSGFRHDAITGDSHETWRNLIHGYLAAISYADAQIGRILDSMTDTGLWDSTTVLLWSDHGLHLGDRNLWGKPTLYEEAASIPFVVVDPDIGTPGARVSTPASALDIWPTLTGLTGIPAPLNGNGVDLSPLMTDPNAEFSRHGVITSLYGSLSLRTEKARYNLYLSGEEEMFPLNGGQVFGEDVSDDPGYQKLLGQMRTALETEARAGEPDLTGPV</sequence>
<dbReference type="InterPro" id="IPR017850">
    <property type="entry name" value="Alkaline_phosphatase_core_sf"/>
</dbReference>
<dbReference type="EMBL" id="JBHTJT010000058">
    <property type="protein sequence ID" value="MFD0982527.1"/>
    <property type="molecule type" value="Genomic_DNA"/>
</dbReference>
<gene>
    <name evidence="4" type="ORF">ACFQ2S_23090</name>
</gene>
<dbReference type="RefSeq" id="WP_386078612.1">
    <property type="nucleotide sequence ID" value="NZ_JBHTJT010000058.1"/>
</dbReference>
<evidence type="ECO:0000256" key="1">
    <source>
        <dbReference type="ARBA" id="ARBA00022723"/>
    </source>
</evidence>
<dbReference type="Pfam" id="PF00884">
    <property type="entry name" value="Sulfatase"/>
    <property type="match status" value="1"/>
</dbReference>
<dbReference type="PANTHER" id="PTHR45953">
    <property type="entry name" value="IDURONATE 2-SULFATASE"/>
    <property type="match status" value="1"/>
</dbReference>
<evidence type="ECO:0000259" key="3">
    <source>
        <dbReference type="Pfam" id="PF00884"/>
    </source>
</evidence>
<evidence type="ECO:0000256" key="2">
    <source>
        <dbReference type="ARBA" id="ARBA00022801"/>
    </source>
</evidence>
<protein>
    <submittedName>
        <fullName evidence="4">Sulfatase-like hydrolase/transferase</fullName>
    </submittedName>
</protein>
<comment type="caution">
    <text evidence="4">The sequence shown here is derived from an EMBL/GenBank/DDBJ whole genome shotgun (WGS) entry which is preliminary data.</text>
</comment>
<dbReference type="SUPFAM" id="SSF53649">
    <property type="entry name" value="Alkaline phosphatase-like"/>
    <property type="match status" value="1"/>
</dbReference>
<dbReference type="InterPro" id="IPR000917">
    <property type="entry name" value="Sulfatase_N"/>
</dbReference>
<feature type="domain" description="Sulfatase N-terminal" evidence="3">
    <location>
        <begin position="8"/>
        <end position="345"/>
    </location>
</feature>
<evidence type="ECO:0000313" key="4">
    <source>
        <dbReference type="EMBL" id="MFD0982527.1"/>
    </source>
</evidence>
<keyword evidence="1" id="KW-0479">Metal-binding</keyword>
<evidence type="ECO:0000313" key="5">
    <source>
        <dbReference type="Proteomes" id="UP001597108"/>
    </source>
</evidence>
<keyword evidence="5" id="KW-1185">Reference proteome</keyword>
<organism evidence="4 5">
    <name type="scientific">Tropicimonas aquimaris</name>
    <dbReference type="NCBI Taxonomy" id="914152"/>
    <lineage>
        <taxon>Bacteria</taxon>
        <taxon>Pseudomonadati</taxon>
        <taxon>Pseudomonadota</taxon>
        <taxon>Alphaproteobacteria</taxon>
        <taxon>Rhodobacterales</taxon>
        <taxon>Roseobacteraceae</taxon>
        <taxon>Tropicimonas</taxon>
    </lineage>
</organism>
<reference evidence="5" key="1">
    <citation type="journal article" date="2019" name="Int. J. Syst. Evol. Microbiol.">
        <title>The Global Catalogue of Microorganisms (GCM) 10K type strain sequencing project: providing services to taxonomists for standard genome sequencing and annotation.</title>
        <authorList>
            <consortium name="The Broad Institute Genomics Platform"/>
            <consortium name="The Broad Institute Genome Sequencing Center for Infectious Disease"/>
            <person name="Wu L."/>
            <person name="Ma J."/>
        </authorList>
    </citation>
    <scope>NUCLEOTIDE SEQUENCE [LARGE SCALE GENOMIC DNA]</scope>
    <source>
        <strain evidence="5">CCUG 60524</strain>
    </source>
</reference>
<dbReference type="Gene3D" id="3.40.720.10">
    <property type="entry name" value="Alkaline Phosphatase, subunit A"/>
    <property type="match status" value="1"/>
</dbReference>
<accession>A0ABW3IWG5</accession>
<proteinExistence type="predicted"/>
<name>A0ABW3IWG5_9RHOB</name>
<dbReference type="PANTHER" id="PTHR45953:SF1">
    <property type="entry name" value="IDURONATE 2-SULFATASE"/>
    <property type="match status" value="1"/>
</dbReference>
<dbReference type="Proteomes" id="UP001597108">
    <property type="component" value="Unassembled WGS sequence"/>
</dbReference>